<evidence type="ECO:0000256" key="4">
    <source>
        <dbReference type="ARBA" id="ARBA00022695"/>
    </source>
</evidence>
<organism evidence="16 17">
    <name type="scientific">Candidatus Nomurabacteria bacterium CG1_02_47_685</name>
    <dbReference type="NCBI Taxonomy" id="1805282"/>
    <lineage>
        <taxon>Bacteria</taxon>
        <taxon>Candidatus Nomuraibacteriota</taxon>
    </lineage>
</organism>
<dbReference type="FunFam" id="3.90.580.10:FF:000001">
    <property type="entry name" value="DNA primase"/>
    <property type="match status" value="1"/>
</dbReference>
<evidence type="ECO:0000256" key="9">
    <source>
        <dbReference type="ARBA" id="ARBA00022842"/>
    </source>
</evidence>
<dbReference type="EMBL" id="MNVO01000056">
    <property type="protein sequence ID" value="OIO31806.1"/>
    <property type="molecule type" value="Genomic_DNA"/>
</dbReference>
<dbReference type="Gene3D" id="3.40.1360.10">
    <property type="match status" value="1"/>
</dbReference>
<dbReference type="GO" id="GO:0005737">
    <property type="term" value="C:cytoplasm"/>
    <property type="evidence" value="ECO:0007669"/>
    <property type="project" value="TreeGrafter"/>
</dbReference>
<dbReference type="InterPro" id="IPR036977">
    <property type="entry name" value="DNA_primase_Znf_CHC2"/>
</dbReference>
<dbReference type="InterPro" id="IPR006171">
    <property type="entry name" value="TOPRIM_dom"/>
</dbReference>
<comment type="domain">
    <text evidence="12">Contains an N-terminal zinc-binding domain, a central core domain that contains the primase activity, and a C-terminal DnaB-binding domain.</text>
</comment>
<evidence type="ECO:0000313" key="17">
    <source>
        <dbReference type="Proteomes" id="UP000183206"/>
    </source>
</evidence>
<dbReference type="GO" id="GO:1990077">
    <property type="term" value="C:primosome complex"/>
    <property type="evidence" value="ECO:0007669"/>
    <property type="project" value="UniProtKB-KW"/>
</dbReference>
<dbReference type="InterPro" id="IPR006295">
    <property type="entry name" value="DNA_primase_DnaG"/>
</dbReference>
<evidence type="ECO:0000256" key="13">
    <source>
        <dbReference type="PIRNR" id="PIRNR002811"/>
    </source>
</evidence>
<gene>
    <name evidence="12" type="primary">dnaG</name>
    <name evidence="16" type="ORF">AUJ44_03895</name>
</gene>
<dbReference type="GO" id="GO:0003677">
    <property type="term" value="F:DNA binding"/>
    <property type="evidence" value="ECO:0007669"/>
    <property type="project" value="UniProtKB-KW"/>
</dbReference>
<evidence type="ECO:0000256" key="5">
    <source>
        <dbReference type="ARBA" id="ARBA00022705"/>
    </source>
</evidence>
<comment type="cofactor">
    <cofactor evidence="12 13 14">
        <name>Zn(2+)</name>
        <dbReference type="ChEBI" id="CHEBI:29105"/>
    </cofactor>
    <text evidence="12 13 14">Binds 1 zinc ion per monomer.</text>
</comment>
<evidence type="ECO:0000259" key="15">
    <source>
        <dbReference type="PROSITE" id="PS50880"/>
    </source>
</evidence>
<evidence type="ECO:0000313" key="16">
    <source>
        <dbReference type="EMBL" id="OIO31806.1"/>
    </source>
</evidence>
<evidence type="ECO:0000256" key="6">
    <source>
        <dbReference type="ARBA" id="ARBA00022723"/>
    </source>
</evidence>
<evidence type="ECO:0000256" key="1">
    <source>
        <dbReference type="ARBA" id="ARBA00022478"/>
    </source>
</evidence>
<keyword evidence="3 12" id="KW-0808">Transferase</keyword>
<dbReference type="SUPFAM" id="SSF56731">
    <property type="entry name" value="DNA primase core"/>
    <property type="match status" value="1"/>
</dbReference>
<sequence>MSSTVEQIKSRLDVVEVIGTYVKLESAGTNLKARCPFHSEKTPSFFVSPSRQSFHCFGCGKGGDIVSFVEEIEGTDFAGALKTLADRAGIKITTFDRKKATEAELQFNILEKATQFFEARLKEEQEAIDYLKKRGLSGKTAKEFRVGYARDSWNSLHAFLRGEKFSDAQMEKVGLVVRGDKGYYDRFRGRIMFPIADISGRVIGFSGRLFGGEEENRGAKYVNTPATDLYDKSRVLYGFDKARLEIKREDACILVEGQMDLLMSHQAGAKNTVAVSGTALTEGHLKIIKRFTDNLVFAFDPDAAGIKASARGINSALSLGMDVHIVTLPDGRDPAELILDDSARWKELVGSAKHVIDYYLELLSSQGHDKRTLGLNISETVLPYIAALSGKMRQAYFVSEVARMLQMTSEDPIWEELKKKESIIRATGAKNKNNEQDKKAREQEILATITTRKELVERKIIGIILWQDEMKKPSIDVKYLRTEYAIILGAKDISHIASIAETEQKERIFEAEAYYDGTEDMEAEVRELLHYFREEVLKEEFSKTMMDLKKAEHENDKERSIALLAKCQDISKKINALK</sequence>
<dbReference type="Proteomes" id="UP000183206">
    <property type="component" value="Unassembled WGS sequence"/>
</dbReference>
<dbReference type="EC" id="2.7.7.101" evidence="12"/>
<dbReference type="GO" id="GO:0006269">
    <property type="term" value="P:DNA replication, synthesis of primer"/>
    <property type="evidence" value="ECO:0007669"/>
    <property type="project" value="UniProtKB-UniRule"/>
</dbReference>
<dbReference type="InterPro" id="IPR050219">
    <property type="entry name" value="DnaG_primase"/>
</dbReference>
<dbReference type="Pfam" id="PF08275">
    <property type="entry name" value="DNAG_N"/>
    <property type="match status" value="1"/>
</dbReference>
<dbReference type="InterPro" id="IPR002694">
    <property type="entry name" value="Znf_CHC2"/>
</dbReference>
<evidence type="ECO:0000256" key="11">
    <source>
        <dbReference type="ARBA" id="ARBA00023163"/>
    </source>
</evidence>
<dbReference type="InterPro" id="IPR034151">
    <property type="entry name" value="TOPRIM_DnaG_bac"/>
</dbReference>
<dbReference type="STRING" id="1805282.AUJ44_03895"/>
<dbReference type="GO" id="GO:0000428">
    <property type="term" value="C:DNA-directed RNA polymerase complex"/>
    <property type="evidence" value="ECO:0007669"/>
    <property type="project" value="UniProtKB-KW"/>
</dbReference>
<feature type="domain" description="Toprim" evidence="15">
    <location>
        <begin position="250"/>
        <end position="331"/>
    </location>
</feature>
<evidence type="ECO:0000256" key="8">
    <source>
        <dbReference type="ARBA" id="ARBA00022833"/>
    </source>
</evidence>
<dbReference type="Gene3D" id="3.90.980.10">
    <property type="entry name" value="DNA primase, catalytic core, N-terminal domain"/>
    <property type="match status" value="1"/>
</dbReference>
<evidence type="ECO:0000256" key="14">
    <source>
        <dbReference type="PIRSR" id="PIRSR002811-1"/>
    </source>
</evidence>
<keyword evidence="5 12" id="KW-0235">DNA replication</keyword>
<comment type="caution">
    <text evidence="16">The sequence shown here is derived from an EMBL/GenBank/DDBJ whole genome shotgun (WGS) entry which is preliminary data.</text>
</comment>
<dbReference type="SMART" id="SM00493">
    <property type="entry name" value="TOPRIM"/>
    <property type="match status" value="1"/>
</dbReference>
<keyword evidence="6 12" id="KW-0479">Metal-binding</keyword>
<evidence type="ECO:0000256" key="10">
    <source>
        <dbReference type="ARBA" id="ARBA00023125"/>
    </source>
</evidence>
<dbReference type="PANTHER" id="PTHR30313">
    <property type="entry name" value="DNA PRIMASE"/>
    <property type="match status" value="1"/>
</dbReference>
<keyword evidence="11 12" id="KW-0804">Transcription</keyword>
<keyword evidence="1 12" id="KW-0240">DNA-directed RNA polymerase</keyword>
<evidence type="ECO:0000256" key="3">
    <source>
        <dbReference type="ARBA" id="ARBA00022679"/>
    </source>
</evidence>
<dbReference type="InterPro" id="IPR030846">
    <property type="entry name" value="DnaG_bac"/>
</dbReference>
<accession>A0A1J4VB72</accession>
<keyword evidence="4 12" id="KW-0548">Nucleotidyltransferase</keyword>
<comment type="catalytic activity">
    <reaction evidence="12">
        <text>ssDNA + n NTP = ssDNA/pppN(pN)n-1 hybrid + (n-1) diphosphate.</text>
        <dbReference type="EC" id="2.7.7.101"/>
    </reaction>
</comment>
<keyword evidence="2 12" id="KW-0639">Primosome</keyword>
<dbReference type="GO" id="GO:0008270">
    <property type="term" value="F:zinc ion binding"/>
    <property type="evidence" value="ECO:0007669"/>
    <property type="project" value="UniProtKB-UniRule"/>
</dbReference>
<protein>
    <recommendedName>
        <fullName evidence="12 13">DNA primase</fullName>
        <ecNumber evidence="12">2.7.7.101</ecNumber>
    </recommendedName>
</protein>
<feature type="zinc finger region" description="CHC2-type" evidence="12 14">
    <location>
        <begin position="35"/>
        <end position="59"/>
    </location>
</feature>
<comment type="similarity">
    <text evidence="12 13">Belongs to the DnaG primase family.</text>
</comment>
<keyword evidence="7 12" id="KW-0863">Zinc-finger</keyword>
<dbReference type="PIRSF" id="PIRSF002811">
    <property type="entry name" value="DnaG"/>
    <property type="match status" value="1"/>
</dbReference>
<keyword evidence="10 12" id="KW-0238">DNA-binding</keyword>
<dbReference type="GO" id="GO:0003899">
    <property type="term" value="F:DNA-directed RNA polymerase activity"/>
    <property type="evidence" value="ECO:0007669"/>
    <property type="project" value="UniProtKB-UniRule"/>
</dbReference>
<dbReference type="AlphaFoldDB" id="A0A1J4VB72"/>
<proteinExistence type="inferred from homology"/>
<dbReference type="InterPro" id="IPR037068">
    <property type="entry name" value="DNA_primase_core_N_sf"/>
</dbReference>
<dbReference type="Pfam" id="PF13155">
    <property type="entry name" value="Toprim_2"/>
    <property type="match status" value="1"/>
</dbReference>
<comment type="subunit">
    <text evidence="12">Monomer. Interacts with DnaB.</text>
</comment>
<reference evidence="16 17" key="1">
    <citation type="journal article" date="2016" name="Environ. Microbiol.">
        <title>Genomic resolution of a cold subsurface aquifer community provides metabolic insights for novel microbes adapted to high CO concentrations.</title>
        <authorList>
            <person name="Probst A.J."/>
            <person name="Castelle C.J."/>
            <person name="Singh A."/>
            <person name="Brown C.T."/>
            <person name="Anantharaman K."/>
            <person name="Sharon I."/>
            <person name="Hug L.A."/>
            <person name="Burstein D."/>
            <person name="Emerson J.B."/>
            <person name="Thomas B.C."/>
            <person name="Banfield J.F."/>
        </authorList>
    </citation>
    <scope>NUCLEOTIDE SEQUENCE [LARGE SCALE GENOMIC DNA]</scope>
    <source>
        <strain evidence="16">CG1_02_47_685</strain>
    </source>
</reference>
<dbReference type="InterPro" id="IPR013264">
    <property type="entry name" value="DNAG_N"/>
</dbReference>
<dbReference type="Pfam" id="PF01807">
    <property type="entry name" value="Zn_ribbon_DnaG"/>
    <property type="match status" value="1"/>
</dbReference>
<evidence type="ECO:0000256" key="12">
    <source>
        <dbReference type="HAMAP-Rule" id="MF_00974"/>
    </source>
</evidence>
<evidence type="ECO:0000256" key="2">
    <source>
        <dbReference type="ARBA" id="ARBA00022515"/>
    </source>
</evidence>
<dbReference type="NCBIfam" id="TIGR01391">
    <property type="entry name" value="dnaG"/>
    <property type="match status" value="1"/>
</dbReference>
<name>A0A1J4VB72_9BACT</name>
<dbReference type="PROSITE" id="PS50880">
    <property type="entry name" value="TOPRIM"/>
    <property type="match status" value="1"/>
</dbReference>
<dbReference type="SUPFAM" id="SSF57783">
    <property type="entry name" value="Zinc beta-ribbon"/>
    <property type="match status" value="1"/>
</dbReference>
<keyword evidence="9" id="KW-0460">Magnesium</keyword>
<comment type="function">
    <text evidence="12 13">RNA polymerase that catalyzes the synthesis of short RNA molecules used as primers for DNA polymerase during DNA replication.</text>
</comment>
<dbReference type="Gene3D" id="3.90.580.10">
    <property type="entry name" value="Zinc finger, CHC2-type domain"/>
    <property type="match status" value="1"/>
</dbReference>
<keyword evidence="8 12" id="KW-0862">Zinc</keyword>
<dbReference type="CDD" id="cd03364">
    <property type="entry name" value="TOPRIM_DnaG_primases"/>
    <property type="match status" value="1"/>
</dbReference>
<evidence type="ECO:0000256" key="7">
    <source>
        <dbReference type="ARBA" id="ARBA00022771"/>
    </source>
</evidence>
<dbReference type="HAMAP" id="MF_00974">
    <property type="entry name" value="DNA_primase_DnaG"/>
    <property type="match status" value="1"/>
</dbReference>
<dbReference type="PANTHER" id="PTHR30313:SF2">
    <property type="entry name" value="DNA PRIMASE"/>
    <property type="match status" value="1"/>
</dbReference>
<dbReference type="SMART" id="SM00400">
    <property type="entry name" value="ZnF_CHCC"/>
    <property type="match status" value="1"/>
</dbReference>